<dbReference type="PANTHER" id="PTHR22916:SF3">
    <property type="entry name" value="UDP-GLCNAC:BETAGAL BETA-1,3-N-ACETYLGLUCOSAMINYLTRANSFERASE-LIKE PROTEIN 1"/>
    <property type="match status" value="1"/>
</dbReference>
<evidence type="ECO:0000313" key="3">
    <source>
        <dbReference type="Proteomes" id="UP000309186"/>
    </source>
</evidence>
<evidence type="ECO:0000259" key="1">
    <source>
        <dbReference type="Pfam" id="PF00535"/>
    </source>
</evidence>
<dbReference type="SUPFAM" id="SSF53448">
    <property type="entry name" value="Nucleotide-diphospho-sugar transferases"/>
    <property type="match status" value="1"/>
</dbReference>
<sequence length="313" mass="35901">MQPDVSVIIPNYNCLEFLPKAIDSVMMQKGVNCEIIIVDDGSTDGSVDWLLKQQVRNPQIRLITQANQGVIAARNRAIKASSAPYIAFLDADDFWYKDKLEKQINYFKANPNCGLSFTNYDHLTMDYEYIIDCYGYWPEFSKHKNNSQGNYVDLDDAVNFLLTTNVIGTSCVVVRKSTILEAGGFDPSLRSASDWDCWLRIALISDIAYTADNTMGYLMRPNSITSNRQKRLDAIEDIINRIGQHETVSEKAKEHAHAWLLESYGEMYRENQNYLNSMKFSLKAWRLYPHMRHIKQCAHDLKALFKHSLSLSV</sequence>
<reference evidence="2 3" key="1">
    <citation type="submission" date="2018-01" db="EMBL/GenBank/DDBJ databases">
        <title>Co-occurrence of chitin degradation, pigmentation and bioactivity in marine Pseudoalteromonas.</title>
        <authorList>
            <person name="Paulsen S."/>
            <person name="Gram L."/>
            <person name="Machado H."/>
        </authorList>
    </citation>
    <scope>NUCLEOTIDE SEQUENCE [LARGE SCALE GENOMIC DNA]</scope>
    <source>
        <strain evidence="2 3">S3663</strain>
    </source>
</reference>
<dbReference type="OrthoDB" id="9802649at2"/>
<organism evidence="2 3">
    <name type="scientific">Pseudoalteromonas phenolica</name>
    <dbReference type="NCBI Taxonomy" id="161398"/>
    <lineage>
        <taxon>Bacteria</taxon>
        <taxon>Pseudomonadati</taxon>
        <taxon>Pseudomonadota</taxon>
        <taxon>Gammaproteobacteria</taxon>
        <taxon>Alteromonadales</taxon>
        <taxon>Pseudoalteromonadaceae</taxon>
        <taxon>Pseudoalteromonas</taxon>
    </lineage>
</organism>
<dbReference type="AlphaFoldDB" id="A0A5R9Q5Y0"/>
<gene>
    <name evidence="2" type="ORF">C1E24_03620</name>
</gene>
<dbReference type="Proteomes" id="UP000309186">
    <property type="component" value="Unassembled WGS sequence"/>
</dbReference>
<dbReference type="Gene3D" id="3.90.550.10">
    <property type="entry name" value="Spore Coat Polysaccharide Biosynthesis Protein SpsA, Chain A"/>
    <property type="match status" value="1"/>
</dbReference>
<dbReference type="InterPro" id="IPR029044">
    <property type="entry name" value="Nucleotide-diphossugar_trans"/>
</dbReference>
<keyword evidence="2" id="KW-0808">Transferase</keyword>
<dbReference type="CDD" id="cd00761">
    <property type="entry name" value="Glyco_tranf_GTA_type"/>
    <property type="match status" value="1"/>
</dbReference>
<protein>
    <submittedName>
        <fullName evidence="2">Glycosyl transferase</fullName>
    </submittedName>
</protein>
<dbReference type="PANTHER" id="PTHR22916">
    <property type="entry name" value="GLYCOSYLTRANSFERASE"/>
    <property type="match status" value="1"/>
</dbReference>
<dbReference type="GO" id="GO:0016758">
    <property type="term" value="F:hexosyltransferase activity"/>
    <property type="evidence" value="ECO:0007669"/>
    <property type="project" value="UniProtKB-ARBA"/>
</dbReference>
<dbReference type="RefSeq" id="WP_138478810.1">
    <property type="nucleotide sequence ID" value="NZ_PPSW01000006.1"/>
</dbReference>
<dbReference type="EMBL" id="PPSW01000006">
    <property type="protein sequence ID" value="TLX48551.1"/>
    <property type="molecule type" value="Genomic_DNA"/>
</dbReference>
<accession>A0A5R9Q5Y0</accession>
<proteinExistence type="predicted"/>
<evidence type="ECO:0000313" key="2">
    <source>
        <dbReference type="EMBL" id="TLX48551.1"/>
    </source>
</evidence>
<name>A0A5R9Q5Y0_9GAMM</name>
<dbReference type="InterPro" id="IPR001173">
    <property type="entry name" value="Glyco_trans_2-like"/>
</dbReference>
<comment type="caution">
    <text evidence="2">The sequence shown here is derived from an EMBL/GenBank/DDBJ whole genome shotgun (WGS) entry which is preliminary data.</text>
</comment>
<dbReference type="Pfam" id="PF00535">
    <property type="entry name" value="Glycos_transf_2"/>
    <property type="match status" value="1"/>
</dbReference>
<feature type="domain" description="Glycosyltransferase 2-like" evidence="1">
    <location>
        <begin position="6"/>
        <end position="129"/>
    </location>
</feature>